<evidence type="ECO:0000313" key="1">
    <source>
        <dbReference type="EMBL" id="KAH7369097.1"/>
    </source>
</evidence>
<gene>
    <name evidence="1" type="ORF">B0T11DRAFT_70528</name>
</gene>
<organism evidence="1 2">
    <name type="scientific">Plectosphaerella cucumerina</name>
    <dbReference type="NCBI Taxonomy" id="40658"/>
    <lineage>
        <taxon>Eukaryota</taxon>
        <taxon>Fungi</taxon>
        <taxon>Dikarya</taxon>
        <taxon>Ascomycota</taxon>
        <taxon>Pezizomycotina</taxon>
        <taxon>Sordariomycetes</taxon>
        <taxon>Hypocreomycetidae</taxon>
        <taxon>Glomerellales</taxon>
        <taxon>Plectosphaerellaceae</taxon>
        <taxon>Plectosphaerella</taxon>
    </lineage>
</organism>
<reference evidence="1" key="1">
    <citation type="journal article" date="2021" name="Nat. Commun.">
        <title>Genetic determinants of endophytism in the Arabidopsis root mycobiome.</title>
        <authorList>
            <person name="Mesny F."/>
            <person name="Miyauchi S."/>
            <person name="Thiergart T."/>
            <person name="Pickel B."/>
            <person name="Atanasova L."/>
            <person name="Karlsson M."/>
            <person name="Huettel B."/>
            <person name="Barry K.W."/>
            <person name="Haridas S."/>
            <person name="Chen C."/>
            <person name="Bauer D."/>
            <person name="Andreopoulos W."/>
            <person name="Pangilinan J."/>
            <person name="LaButti K."/>
            <person name="Riley R."/>
            <person name="Lipzen A."/>
            <person name="Clum A."/>
            <person name="Drula E."/>
            <person name="Henrissat B."/>
            <person name="Kohler A."/>
            <person name="Grigoriev I.V."/>
            <person name="Martin F.M."/>
            <person name="Hacquard S."/>
        </authorList>
    </citation>
    <scope>NUCLEOTIDE SEQUENCE</scope>
    <source>
        <strain evidence="1">MPI-CAGE-AT-0016</strain>
    </source>
</reference>
<protein>
    <submittedName>
        <fullName evidence="1">Uncharacterized protein</fullName>
    </submittedName>
</protein>
<dbReference type="EMBL" id="JAGPXD010000002">
    <property type="protein sequence ID" value="KAH7369097.1"/>
    <property type="molecule type" value="Genomic_DNA"/>
</dbReference>
<keyword evidence="2" id="KW-1185">Reference proteome</keyword>
<sequence>MSTMTDRRGARDSFEAWGSERRVLLAFLQGSVRKRWRRVAWAAPGLQVDWLMRTTLPFGVPPSGFIQAQATDQKEQGKQALLPPACWLNVDHGWKAKTNRVASHDLASCRCREKCRRRPPPTGPVLLFAPVRPVLLMRCRRMVLSLVRRWSDRGGRKERTDDVSRCLTGVREARREWPWARKLERFRPDQSLRPHQFVTARVRP</sequence>
<name>A0A8K0TT58_9PEZI</name>
<accession>A0A8K0TT58</accession>
<dbReference type="AlphaFoldDB" id="A0A8K0TT58"/>
<proteinExistence type="predicted"/>
<dbReference type="Proteomes" id="UP000813385">
    <property type="component" value="Unassembled WGS sequence"/>
</dbReference>
<comment type="caution">
    <text evidence="1">The sequence shown here is derived from an EMBL/GenBank/DDBJ whole genome shotgun (WGS) entry which is preliminary data.</text>
</comment>
<evidence type="ECO:0000313" key="2">
    <source>
        <dbReference type="Proteomes" id="UP000813385"/>
    </source>
</evidence>